<organism evidence="1 2">
    <name type="scientific">Ophiobolus disseminans</name>
    <dbReference type="NCBI Taxonomy" id="1469910"/>
    <lineage>
        <taxon>Eukaryota</taxon>
        <taxon>Fungi</taxon>
        <taxon>Dikarya</taxon>
        <taxon>Ascomycota</taxon>
        <taxon>Pezizomycotina</taxon>
        <taxon>Dothideomycetes</taxon>
        <taxon>Pleosporomycetidae</taxon>
        <taxon>Pleosporales</taxon>
        <taxon>Pleosporineae</taxon>
        <taxon>Phaeosphaeriaceae</taxon>
        <taxon>Ophiobolus</taxon>
    </lineage>
</organism>
<evidence type="ECO:0000313" key="1">
    <source>
        <dbReference type="EMBL" id="KAF2830440.1"/>
    </source>
</evidence>
<reference evidence="1" key="1">
    <citation type="journal article" date="2020" name="Stud. Mycol.">
        <title>101 Dothideomycetes genomes: a test case for predicting lifestyles and emergence of pathogens.</title>
        <authorList>
            <person name="Haridas S."/>
            <person name="Albert R."/>
            <person name="Binder M."/>
            <person name="Bloem J."/>
            <person name="Labutti K."/>
            <person name="Salamov A."/>
            <person name="Andreopoulos B."/>
            <person name="Baker S."/>
            <person name="Barry K."/>
            <person name="Bills G."/>
            <person name="Bluhm B."/>
            <person name="Cannon C."/>
            <person name="Castanera R."/>
            <person name="Culley D."/>
            <person name="Daum C."/>
            <person name="Ezra D."/>
            <person name="Gonzalez J."/>
            <person name="Henrissat B."/>
            <person name="Kuo A."/>
            <person name="Liang C."/>
            <person name="Lipzen A."/>
            <person name="Lutzoni F."/>
            <person name="Magnuson J."/>
            <person name="Mondo S."/>
            <person name="Nolan M."/>
            <person name="Ohm R."/>
            <person name="Pangilinan J."/>
            <person name="Park H.-J."/>
            <person name="Ramirez L."/>
            <person name="Alfaro M."/>
            <person name="Sun H."/>
            <person name="Tritt A."/>
            <person name="Yoshinaga Y."/>
            <person name="Zwiers L.-H."/>
            <person name="Turgeon B."/>
            <person name="Goodwin S."/>
            <person name="Spatafora J."/>
            <person name="Crous P."/>
            <person name="Grigoriev I."/>
        </authorList>
    </citation>
    <scope>NUCLEOTIDE SEQUENCE</scope>
    <source>
        <strain evidence="1">CBS 113818</strain>
    </source>
</reference>
<protein>
    <submittedName>
        <fullName evidence="1">Uncharacterized protein</fullName>
    </submittedName>
</protein>
<dbReference type="EMBL" id="MU006219">
    <property type="protein sequence ID" value="KAF2830440.1"/>
    <property type="molecule type" value="Genomic_DNA"/>
</dbReference>
<dbReference type="OrthoDB" id="3724702at2759"/>
<sequence length="238" mass="26842">MDEFANHMPYAYRKNINNFFGQFSGYKHPDSDDDGEPDDGFDAAVEVEEKYEEQVETVAEHLAQKIHNGEQVSTGIIMGNWTLHSPDYLNLREVQHRDIQSIIGPCDFRYWVCGSLQINNASADTSVIGTATVGKLFLNGFEDKCWHVYSNVPEMASLDAQACQAVRHMLVHKDRPESAEEVFGEREARVGVLFFGEGCLKMKVPGIHLGGKEQWNRWITLYGVREVVEARVGGDDTL</sequence>
<name>A0A6A7AAU5_9PLEO</name>
<gene>
    <name evidence="1" type="ORF">CC86DRAFT_161571</name>
</gene>
<dbReference type="AlphaFoldDB" id="A0A6A7AAU5"/>
<proteinExistence type="predicted"/>
<accession>A0A6A7AAU5</accession>
<dbReference type="Proteomes" id="UP000799424">
    <property type="component" value="Unassembled WGS sequence"/>
</dbReference>
<keyword evidence="2" id="KW-1185">Reference proteome</keyword>
<evidence type="ECO:0000313" key="2">
    <source>
        <dbReference type="Proteomes" id="UP000799424"/>
    </source>
</evidence>